<dbReference type="GO" id="GO:0008124">
    <property type="term" value="F:4-alpha-hydroxytetrahydrobiopterin dehydratase activity"/>
    <property type="evidence" value="ECO:0007669"/>
    <property type="project" value="UniProtKB-UniRule"/>
</dbReference>
<accession>A0A1G2MTN5</accession>
<organism evidence="5 6">
    <name type="scientific">Candidatus Taylorbacteria bacterium RIFCSPHIGHO2_02_FULL_46_13</name>
    <dbReference type="NCBI Taxonomy" id="1802312"/>
    <lineage>
        <taxon>Bacteria</taxon>
        <taxon>Candidatus Tayloriibacteriota</taxon>
    </lineage>
</organism>
<keyword evidence="3 4" id="KW-0456">Lyase</keyword>
<comment type="catalytic activity">
    <reaction evidence="1 4">
        <text>(4aS,6R)-4a-hydroxy-L-erythro-5,6,7,8-tetrahydrobiopterin = (6R)-L-erythro-6,7-dihydrobiopterin + H2O</text>
        <dbReference type="Rhea" id="RHEA:11920"/>
        <dbReference type="ChEBI" id="CHEBI:15377"/>
        <dbReference type="ChEBI" id="CHEBI:15642"/>
        <dbReference type="ChEBI" id="CHEBI:43120"/>
        <dbReference type="EC" id="4.2.1.96"/>
    </reaction>
</comment>
<evidence type="ECO:0000256" key="4">
    <source>
        <dbReference type="HAMAP-Rule" id="MF_00434"/>
    </source>
</evidence>
<protein>
    <recommendedName>
        <fullName evidence="4">Putative pterin-4-alpha-carbinolamine dehydratase</fullName>
        <shortName evidence="4">PHS</shortName>
        <ecNumber evidence="4">4.2.1.96</ecNumber>
    </recommendedName>
    <alternativeName>
        <fullName evidence="4">4-alpha-hydroxy-tetrahydropterin dehydratase</fullName>
    </alternativeName>
    <alternativeName>
        <fullName evidence="4">Pterin carbinolamine dehydratase</fullName>
        <shortName evidence="4">PCD</shortName>
    </alternativeName>
</protein>
<evidence type="ECO:0000256" key="1">
    <source>
        <dbReference type="ARBA" id="ARBA00001554"/>
    </source>
</evidence>
<evidence type="ECO:0000313" key="5">
    <source>
        <dbReference type="EMBL" id="OHA27084.1"/>
    </source>
</evidence>
<proteinExistence type="inferred from homology"/>
<dbReference type="AlphaFoldDB" id="A0A1G2MTN5"/>
<comment type="caution">
    <text evidence="5">The sequence shown here is derived from an EMBL/GenBank/DDBJ whole genome shotgun (WGS) entry which is preliminary data.</text>
</comment>
<dbReference type="Pfam" id="PF01329">
    <property type="entry name" value="Pterin_4a"/>
    <property type="match status" value="1"/>
</dbReference>
<reference evidence="5 6" key="1">
    <citation type="journal article" date="2016" name="Nat. Commun.">
        <title>Thousands of microbial genomes shed light on interconnected biogeochemical processes in an aquifer system.</title>
        <authorList>
            <person name="Anantharaman K."/>
            <person name="Brown C.T."/>
            <person name="Hug L.A."/>
            <person name="Sharon I."/>
            <person name="Castelle C.J."/>
            <person name="Probst A.J."/>
            <person name="Thomas B.C."/>
            <person name="Singh A."/>
            <person name="Wilkins M.J."/>
            <person name="Karaoz U."/>
            <person name="Brodie E.L."/>
            <person name="Williams K.H."/>
            <person name="Hubbard S.S."/>
            <person name="Banfield J.F."/>
        </authorList>
    </citation>
    <scope>NUCLEOTIDE SEQUENCE [LARGE SCALE GENOMIC DNA]</scope>
</reference>
<sequence length="110" mass="12727">MSKLSSERCIPCERGTPPLTEAEVTRYLSELKGGWKLVDNKLSKEFTFRDFREAINFVNRVADTAEAEWHHPDIYIYFNKVKIELYTHSINGLSKNDFVLATKIEELSVS</sequence>
<dbReference type="InterPro" id="IPR036428">
    <property type="entry name" value="PCD_sf"/>
</dbReference>
<dbReference type="HAMAP" id="MF_00434">
    <property type="entry name" value="Pterin_4_alpha"/>
    <property type="match status" value="1"/>
</dbReference>
<dbReference type="PANTHER" id="PTHR12599:SF0">
    <property type="entry name" value="PTERIN-4-ALPHA-CARBINOLAMINE DEHYDRATASE"/>
    <property type="match status" value="1"/>
</dbReference>
<dbReference type="EC" id="4.2.1.96" evidence="4"/>
<dbReference type="Proteomes" id="UP000177565">
    <property type="component" value="Unassembled WGS sequence"/>
</dbReference>
<dbReference type="CDD" id="cd00488">
    <property type="entry name" value="PCD_DCoH"/>
    <property type="match status" value="1"/>
</dbReference>
<evidence type="ECO:0000313" key="6">
    <source>
        <dbReference type="Proteomes" id="UP000177565"/>
    </source>
</evidence>
<dbReference type="InterPro" id="IPR001533">
    <property type="entry name" value="Pterin_deHydtase"/>
</dbReference>
<evidence type="ECO:0000256" key="2">
    <source>
        <dbReference type="ARBA" id="ARBA00006472"/>
    </source>
</evidence>
<gene>
    <name evidence="5" type="ORF">A3C06_01125</name>
</gene>
<evidence type="ECO:0000256" key="3">
    <source>
        <dbReference type="ARBA" id="ARBA00023239"/>
    </source>
</evidence>
<dbReference type="PANTHER" id="PTHR12599">
    <property type="entry name" value="PTERIN-4-ALPHA-CARBINOLAMINE DEHYDRATASE"/>
    <property type="match status" value="1"/>
</dbReference>
<dbReference type="GO" id="GO:0006729">
    <property type="term" value="P:tetrahydrobiopterin biosynthetic process"/>
    <property type="evidence" value="ECO:0007669"/>
    <property type="project" value="InterPro"/>
</dbReference>
<dbReference type="SUPFAM" id="SSF55248">
    <property type="entry name" value="PCD-like"/>
    <property type="match status" value="1"/>
</dbReference>
<dbReference type="NCBIfam" id="NF002017">
    <property type="entry name" value="PRK00823.1-2"/>
    <property type="match status" value="1"/>
</dbReference>
<dbReference type="EMBL" id="MHRQ01000012">
    <property type="protein sequence ID" value="OHA27084.1"/>
    <property type="molecule type" value="Genomic_DNA"/>
</dbReference>
<dbReference type="STRING" id="1802312.A3C06_01125"/>
<name>A0A1G2MTN5_9BACT</name>
<comment type="similarity">
    <text evidence="2 4">Belongs to the pterin-4-alpha-carbinolamine dehydratase family.</text>
</comment>
<dbReference type="Gene3D" id="3.30.1360.20">
    <property type="entry name" value="Transcriptional coactivator/pterin dehydratase"/>
    <property type="match status" value="1"/>
</dbReference>